<name>F8QKW9_SERL3</name>
<keyword evidence="2" id="KW-1185">Reference proteome</keyword>
<proteinExistence type="predicted"/>
<dbReference type="InParanoid" id="F8QKW9"/>
<dbReference type="OrthoDB" id="3263571at2759"/>
<organism evidence="2">
    <name type="scientific">Serpula lacrymans var. lacrymans (strain S7.3)</name>
    <name type="common">Dry rot fungus</name>
    <dbReference type="NCBI Taxonomy" id="936435"/>
    <lineage>
        <taxon>Eukaryota</taxon>
        <taxon>Fungi</taxon>
        <taxon>Dikarya</taxon>
        <taxon>Basidiomycota</taxon>
        <taxon>Agaricomycotina</taxon>
        <taxon>Agaricomycetes</taxon>
        <taxon>Agaricomycetidae</taxon>
        <taxon>Boletales</taxon>
        <taxon>Coniophorineae</taxon>
        <taxon>Serpulaceae</taxon>
        <taxon>Serpula</taxon>
    </lineage>
</organism>
<evidence type="ECO:0008006" key="3">
    <source>
        <dbReference type="Google" id="ProtNLM"/>
    </source>
</evidence>
<dbReference type="Proteomes" id="UP000008063">
    <property type="component" value="Unassembled WGS sequence"/>
</dbReference>
<evidence type="ECO:0000313" key="2">
    <source>
        <dbReference type="Proteomes" id="UP000008063"/>
    </source>
</evidence>
<reference evidence="2" key="1">
    <citation type="journal article" date="2011" name="Science">
        <title>The plant cell wall-decomposing machinery underlies the functional diversity of forest fungi.</title>
        <authorList>
            <person name="Eastwood D.C."/>
            <person name="Floudas D."/>
            <person name="Binder M."/>
            <person name="Majcherczyk A."/>
            <person name="Schneider P."/>
            <person name="Aerts A."/>
            <person name="Asiegbu F.O."/>
            <person name="Baker S.E."/>
            <person name="Barry K."/>
            <person name="Bendiksby M."/>
            <person name="Blumentritt M."/>
            <person name="Coutinho P.M."/>
            <person name="Cullen D."/>
            <person name="de Vries R.P."/>
            <person name="Gathman A."/>
            <person name="Goodell B."/>
            <person name="Henrissat B."/>
            <person name="Ihrmark K."/>
            <person name="Kauserud H."/>
            <person name="Kohler A."/>
            <person name="LaButti K."/>
            <person name="Lapidus A."/>
            <person name="Lavin J.L."/>
            <person name="Lee Y.-H."/>
            <person name="Lindquist E."/>
            <person name="Lilly W."/>
            <person name="Lucas S."/>
            <person name="Morin E."/>
            <person name="Murat C."/>
            <person name="Oguiza J.A."/>
            <person name="Park J."/>
            <person name="Pisabarro A.G."/>
            <person name="Riley R."/>
            <person name="Rosling A."/>
            <person name="Salamov A."/>
            <person name="Schmidt O."/>
            <person name="Schmutz J."/>
            <person name="Skrede I."/>
            <person name="Stenlid J."/>
            <person name="Wiebenga A."/>
            <person name="Xie X."/>
            <person name="Kuees U."/>
            <person name="Hibbett D.S."/>
            <person name="Hoffmeister D."/>
            <person name="Hoegberg N."/>
            <person name="Martin F."/>
            <person name="Grigoriev I.V."/>
            <person name="Watkinson S.C."/>
        </authorList>
    </citation>
    <scope>NUCLEOTIDE SEQUENCE [LARGE SCALE GENOMIC DNA]</scope>
    <source>
        <strain evidence="2">strain S7.3</strain>
    </source>
</reference>
<dbReference type="HOGENOM" id="CLU_2172611_0_0_1"/>
<sequence>MELQIKAQRWILSTDLLFDINDTIYNSDKKKVYVALSYMKDGNTASWSEAKMTKYKEKNAYPAWADFMKTFTASFRMANVKGTASAALMKMKMEQGENAMLGKAASTMKP</sequence>
<accession>F8QKW9</accession>
<evidence type="ECO:0000313" key="1">
    <source>
        <dbReference type="EMBL" id="EGN91051.1"/>
    </source>
</evidence>
<dbReference type="EMBL" id="GL946569">
    <property type="protein sequence ID" value="EGN91051.1"/>
    <property type="molecule type" value="Genomic_DNA"/>
</dbReference>
<dbReference type="AlphaFoldDB" id="F8QKW9"/>
<protein>
    <recommendedName>
        <fullName evidence="3">Retrotransposon gag domain-containing protein</fullName>
    </recommendedName>
</protein>
<gene>
    <name evidence="1" type="ORF">SERLA73DRAFT_81329</name>
</gene>